<keyword evidence="1" id="KW-1133">Transmembrane helix</keyword>
<dbReference type="SUPFAM" id="SSF117070">
    <property type="entry name" value="LEA14-like"/>
    <property type="match status" value="1"/>
</dbReference>
<comment type="caution">
    <text evidence="3">The sequence shown here is derived from an EMBL/GenBank/DDBJ whole genome shotgun (WGS) entry which is preliminary data.</text>
</comment>
<protein>
    <recommendedName>
        <fullName evidence="2">Late embryogenesis abundant protein LEA-2 subgroup domain-containing protein</fullName>
    </recommendedName>
</protein>
<dbReference type="InterPro" id="IPR004864">
    <property type="entry name" value="LEA_2"/>
</dbReference>
<feature type="transmembrane region" description="Helical" evidence="1">
    <location>
        <begin position="20"/>
        <end position="44"/>
    </location>
</feature>
<reference evidence="3 4" key="1">
    <citation type="journal article" date="2020" name="IScience">
        <title>Genome Sequencing of the Endangered Kingdonia uniflora (Circaeasteraceae, Ranunculales) Reveals Potential Mechanisms of Evolutionary Specialization.</title>
        <authorList>
            <person name="Sun Y."/>
            <person name="Deng T."/>
            <person name="Zhang A."/>
            <person name="Moore M.J."/>
            <person name="Landis J.B."/>
            <person name="Lin N."/>
            <person name="Zhang H."/>
            <person name="Zhang X."/>
            <person name="Huang J."/>
            <person name="Zhang X."/>
            <person name="Sun H."/>
            <person name="Wang H."/>
        </authorList>
    </citation>
    <scope>NUCLEOTIDE SEQUENCE [LARGE SCALE GENOMIC DNA]</scope>
    <source>
        <strain evidence="3">TB1705</strain>
        <tissue evidence="3">Leaf</tissue>
    </source>
</reference>
<evidence type="ECO:0000313" key="3">
    <source>
        <dbReference type="EMBL" id="KAF6172664.1"/>
    </source>
</evidence>
<keyword evidence="4" id="KW-1185">Reference proteome</keyword>
<sequence length="202" mass="22351">MEHKSNNTQSPHFHKRKRNLCLIITIVAVLGLGLLLLILGFIVFKPKHPITTINSVNLNDFRVSLDIPNLSVYLNVTLNVNLSVKNPNKAGFKYGNGTALLKYKEEVVGEVPVPAGRIGSGETLDLDLMLTVLADRLLSNSNVYADVVSGTLFFSTYIKISGRVSVMNIFKHHLVSITSCDLSINVLPQTIENSECKYKTRL</sequence>
<dbReference type="PANTHER" id="PTHR31852">
    <property type="entry name" value="LATE EMBRYOGENESIS ABUNDANT (LEA) HYDROXYPROLINE-RICH GLYCOPROTEIN FAMILY"/>
    <property type="match status" value="1"/>
</dbReference>
<organism evidence="3 4">
    <name type="scientific">Kingdonia uniflora</name>
    <dbReference type="NCBI Taxonomy" id="39325"/>
    <lineage>
        <taxon>Eukaryota</taxon>
        <taxon>Viridiplantae</taxon>
        <taxon>Streptophyta</taxon>
        <taxon>Embryophyta</taxon>
        <taxon>Tracheophyta</taxon>
        <taxon>Spermatophyta</taxon>
        <taxon>Magnoliopsida</taxon>
        <taxon>Ranunculales</taxon>
        <taxon>Circaeasteraceae</taxon>
        <taxon>Kingdonia</taxon>
    </lineage>
</organism>
<dbReference type="AlphaFoldDB" id="A0A7J7P0E9"/>
<dbReference type="OrthoDB" id="1929523at2759"/>
<evidence type="ECO:0000259" key="2">
    <source>
        <dbReference type="Pfam" id="PF03168"/>
    </source>
</evidence>
<keyword evidence="1" id="KW-0472">Membrane</keyword>
<gene>
    <name evidence="3" type="ORF">GIB67_041987</name>
</gene>
<evidence type="ECO:0000313" key="4">
    <source>
        <dbReference type="Proteomes" id="UP000541444"/>
    </source>
</evidence>
<dbReference type="InterPro" id="IPR055301">
    <property type="entry name" value="Lea14-like_2"/>
</dbReference>
<proteinExistence type="predicted"/>
<dbReference type="Pfam" id="PF03168">
    <property type="entry name" value="LEA_2"/>
    <property type="match status" value="1"/>
</dbReference>
<accession>A0A7J7P0E9</accession>
<keyword evidence="1" id="KW-0812">Transmembrane</keyword>
<dbReference type="Gene3D" id="2.60.40.1820">
    <property type="match status" value="1"/>
</dbReference>
<feature type="domain" description="Late embryogenesis abundant protein LEA-2 subgroup" evidence="2">
    <location>
        <begin position="82"/>
        <end position="173"/>
    </location>
</feature>
<evidence type="ECO:0000256" key="1">
    <source>
        <dbReference type="SAM" id="Phobius"/>
    </source>
</evidence>
<name>A0A7J7P0E9_9MAGN</name>
<dbReference type="EMBL" id="JACGCM010000412">
    <property type="protein sequence ID" value="KAF6172664.1"/>
    <property type="molecule type" value="Genomic_DNA"/>
</dbReference>
<dbReference type="Proteomes" id="UP000541444">
    <property type="component" value="Unassembled WGS sequence"/>
</dbReference>